<keyword evidence="10" id="KW-0175">Coiled coil</keyword>
<feature type="coiled-coil region" evidence="10">
    <location>
        <begin position="816"/>
        <end position="902"/>
    </location>
</feature>
<feature type="coiled-coil region" evidence="10">
    <location>
        <begin position="150"/>
        <end position="178"/>
    </location>
</feature>
<feature type="compositionally biased region" description="Polar residues" evidence="11">
    <location>
        <begin position="1184"/>
        <end position="1201"/>
    </location>
</feature>
<keyword evidence="14" id="KW-1185">Reference proteome</keyword>
<feature type="region of interest" description="Disordered" evidence="11">
    <location>
        <begin position="1367"/>
        <end position="1431"/>
    </location>
</feature>
<evidence type="ECO:0000256" key="8">
    <source>
        <dbReference type="ARBA" id="ARBA00023136"/>
    </source>
</evidence>
<evidence type="ECO:0000256" key="6">
    <source>
        <dbReference type="ARBA" id="ARBA00022989"/>
    </source>
</evidence>
<evidence type="ECO:0000256" key="3">
    <source>
        <dbReference type="ARBA" id="ARBA00022547"/>
    </source>
</evidence>
<feature type="compositionally biased region" description="Basic and acidic residues" evidence="11">
    <location>
        <begin position="1391"/>
        <end position="1400"/>
    </location>
</feature>
<dbReference type="Proteomes" id="UP001642464">
    <property type="component" value="Unassembled WGS sequence"/>
</dbReference>
<dbReference type="PANTHER" id="PTHR45615">
    <property type="entry name" value="MYOSIN HEAVY CHAIN, NON-MUSCLE"/>
    <property type="match status" value="1"/>
</dbReference>
<gene>
    <name evidence="13" type="ORF">SCF082_LOCUS44368</name>
</gene>
<feature type="compositionally biased region" description="Basic and acidic residues" evidence="11">
    <location>
        <begin position="1203"/>
        <end position="1228"/>
    </location>
</feature>
<keyword evidence="2" id="KW-0813">Transport</keyword>
<keyword evidence="7" id="KW-0406">Ion transport</keyword>
<name>A0ABP0R279_9DINO</name>
<feature type="coiled-coil region" evidence="10">
    <location>
        <begin position="402"/>
        <end position="468"/>
    </location>
</feature>
<feature type="compositionally biased region" description="Basic and acidic residues" evidence="11">
    <location>
        <begin position="1294"/>
        <end position="1319"/>
    </location>
</feature>
<keyword evidence="3" id="KW-0138">CF(0)</keyword>
<dbReference type="EMBL" id="CAXAMM010040629">
    <property type="protein sequence ID" value="CAK9094393.1"/>
    <property type="molecule type" value="Genomic_DNA"/>
</dbReference>
<evidence type="ECO:0000256" key="1">
    <source>
        <dbReference type="ARBA" id="ARBA00004167"/>
    </source>
</evidence>
<keyword evidence="4 12" id="KW-0812">Transmembrane</keyword>
<evidence type="ECO:0000256" key="9">
    <source>
        <dbReference type="ARBA" id="ARBA00025198"/>
    </source>
</evidence>
<keyword evidence="8 12" id="KW-0472">Membrane</keyword>
<feature type="compositionally biased region" description="Basic and acidic residues" evidence="11">
    <location>
        <begin position="1333"/>
        <end position="1342"/>
    </location>
</feature>
<feature type="compositionally biased region" description="Basic and acidic residues" evidence="11">
    <location>
        <begin position="1407"/>
        <end position="1431"/>
    </location>
</feature>
<feature type="compositionally biased region" description="Basic and acidic residues" evidence="11">
    <location>
        <begin position="1249"/>
        <end position="1274"/>
    </location>
</feature>
<evidence type="ECO:0000256" key="5">
    <source>
        <dbReference type="ARBA" id="ARBA00022781"/>
    </source>
</evidence>
<evidence type="ECO:0000256" key="7">
    <source>
        <dbReference type="ARBA" id="ARBA00023065"/>
    </source>
</evidence>
<feature type="region of interest" description="Disordered" evidence="11">
    <location>
        <begin position="1123"/>
        <end position="1154"/>
    </location>
</feature>
<reference evidence="13 14" key="1">
    <citation type="submission" date="2024-02" db="EMBL/GenBank/DDBJ databases">
        <authorList>
            <person name="Chen Y."/>
            <person name="Shah S."/>
            <person name="Dougan E. K."/>
            <person name="Thang M."/>
            <person name="Chan C."/>
        </authorList>
    </citation>
    <scope>NUCLEOTIDE SEQUENCE [LARGE SCALE GENOMIC DNA]</scope>
</reference>
<feature type="region of interest" description="Disordered" evidence="11">
    <location>
        <begin position="626"/>
        <end position="652"/>
    </location>
</feature>
<evidence type="ECO:0000256" key="12">
    <source>
        <dbReference type="SAM" id="Phobius"/>
    </source>
</evidence>
<feature type="region of interest" description="Disordered" evidence="11">
    <location>
        <begin position="535"/>
        <end position="559"/>
    </location>
</feature>
<feature type="transmembrane region" description="Helical" evidence="12">
    <location>
        <begin position="65"/>
        <end position="83"/>
    </location>
</feature>
<feature type="coiled-coil region" evidence="10">
    <location>
        <begin position="932"/>
        <end position="974"/>
    </location>
</feature>
<evidence type="ECO:0000313" key="13">
    <source>
        <dbReference type="EMBL" id="CAK9094393.1"/>
    </source>
</evidence>
<feature type="region of interest" description="Disordered" evidence="11">
    <location>
        <begin position="1"/>
        <end position="22"/>
    </location>
</feature>
<feature type="compositionally biased region" description="Basic and acidic residues" evidence="11">
    <location>
        <begin position="1140"/>
        <end position="1151"/>
    </location>
</feature>
<evidence type="ECO:0000313" key="14">
    <source>
        <dbReference type="Proteomes" id="UP001642464"/>
    </source>
</evidence>
<feature type="compositionally biased region" description="Polar residues" evidence="11">
    <location>
        <begin position="641"/>
        <end position="650"/>
    </location>
</feature>
<keyword evidence="6 12" id="KW-1133">Transmembrane helix</keyword>
<comment type="subcellular location">
    <subcellularLocation>
        <location evidence="1">Membrane</location>
        <topology evidence="1">Single-pass membrane protein</topology>
    </subcellularLocation>
</comment>
<comment type="function">
    <text evidence="9">F(1)F(0) ATP synthase produces ATP from ADP in the presence of a proton or sodium gradient. F-type ATPases consist of two structural domains, F(1) containing the extramembraneous catalytic core and F(0) containing the membrane proton channel, linked together by a central stalk and a peripheral stalk. During catalysis, ATP synthesis in the catalytic domain of F(1) is coupled via a rotary mechanism of the central stalk subunits to proton translocation.</text>
</comment>
<feature type="compositionally biased region" description="Basic and acidic residues" evidence="11">
    <location>
        <begin position="1068"/>
        <end position="1094"/>
    </location>
</feature>
<organism evidence="13 14">
    <name type="scientific">Durusdinium trenchii</name>
    <dbReference type="NCBI Taxonomy" id="1381693"/>
    <lineage>
        <taxon>Eukaryota</taxon>
        <taxon>Sar</taxon>
        <taxon>Alveolata</taxon>
        <taxon>Dinophyceae</taxon>
        <taxon>Suessiales</taxon>
        <taxon>Symbiodiniaceae</taxon>
        <taxon>Durusdinium</taxon>
    </lineage>
</organism>
<feature type="compositionally biased region" description="Polar residues" evidence="11">
    <location>
        <begin position="1034"/>
        <end position="1048"/>
    </location>
</feature>
<accession>A0ABP0R279</accession>
<dbReference type="Pfam" id="PF00430">
    <property type="entry name" value="ATP-synt_B"/>
    <property type="match status" value="1"/>
</dbReference>
<feature type="coiled-coil region" evidence="10">
    <location>
        <begin position="657"/>
        <end position="732"/>
    </location>
</feature>
<comment type="caution">
    <text evidence="13">The sequence shown here is derived from an EMBL/GenBank/DDBJ whole genome shotgun (WGS) entry which is preliminary data.</text>
</comment>
<feature type="transmembrane region" description="Helical" evidence="12">
    <location>
        <begin position="103"/>
        <end position="123"/>
    </location>
</feature>
<feature type="compositionally biased region" description="Basic and acidic residues" evidence="11">
    <location>
        <begin position="537"/>
        <end position="559"/>
    </location>
</feature>
<evidence type="ECO:0000256" key="2">
    <source>
        <dbReference type="ARBA" id="ARBA00022448"/>
    </source>
</evidence>
<feature type="region of interest" description="Disordered" evidence="11">
    <location>
        <begin position="1030"/>
        <end position="1097"/>
    </location>
</feature>
<proteinExistence type="predicted"/>
<feature type="region of interest" description="Disordered" evidence="11">
    <location>
        <begin position="1177"/>
        <end position="1342"/>
    </location>
</feature>
<feature type="transmembrane region" description="Helical" evidence="12">
    <location>
        <begin position="323"/>
        <end position="344"/>
    </location>
</feature>
<dbReference type="InterPro" id="IPR002146">
    <property type="entry name" value="ATP_synth_b/b'su_bac/chlpt"/>
</dbReference>
<dbReference type="CDD" id="cd06503">
    <property type="entry name" value="ATP-synt_Fo_b"/>
    <property type="match status" value="1"/>
</dbReference>
<sequence length="1431" mass="163185">MEDEHPVSENDVTEYSGAQENQDVVENTPELCEFVFHARNDQTLEYALASSHVVRSLVAKGKSRVSYAIYMLVMFTLLSSATAQEDTCPRGQPIHEEQDHLSFWILLLGACHMAAMIAVFTVGRWTASPNKPLVKEAGVQKEEQLVPQRLRELNKSLKDDLEQANRHAQQSLTAAREARAALALQEPELNELRRIVQEGYSLVQAKAESLAFNMLRAWWLDWTISFLDKPVKGLDAVRSFKEAHEAAQRSPRREHLEVLEATSSFSVWHDAWFADGLRDVWELLELFGIWASVRGNLFLEDTGPSQHRDIQRTSDPAMARARALALILAFAAVFLLIQSSLAFLPEAAEGGGLLDFGKVELGGGFALNLNIPDINLVNISILIAGLFYFLSPVLGESMASREKEIQSDIEDAIAKYNEATSRLAEAEKNKAQADQVVKEINDSISKDVAEFQRNLREQARKNMELKDKAQAKTLKDMEARVEQNLETYIDGQAVMRGLTDLKKLTSAQKHPPAAGKKVEVHGHCHRIDLSRCSEMGESVRRGKPKLNELTERSGHEEKEALHRKALEDLKARHKAELEKALQDFQQQHGAQLQAALQMHEEKDKNHQQALQELKQQHHAELQQARLRQTPKEEPRRAGQAALQSEAQDSDWQQRKALEDLQGRHDQLKKTLQDLHKQHAAELHQARRQKVWPQVADSQRKALQDLQSQHAELKKAYQEKDAKLQALEELQAMQVMPDPVKELKRQHCAELQQAREQVLQATDTKQGKALQDLQAQHDELKKTLQAQDTKHHKALQEHLQHEETVRAAFGVEKERERQAAQAALARQAKEMEEERARHHAALQDQKDRHNAALEEQASQHRATISLAMQVLQDQQLEQREALQEQLAQHHAALQLAIENHQEKDLLSTKLKEDQAAYGRFFQATKHQHEGDVRRALQEQKRQYEAELKRLLQEQKRQYEAELKQALRAHDDLHARKLQDYKAIQDLRWKRSTAQATNRSSKTVVEPQTKALSALEEKAPKLSSVVHFGAHHEEATNGSSKTATEQQQTKVPKEQEPKFPRLSSVVHFGTHHDEEKECQHQKTLEERESHDGKAQEDLQAQHAMLKKALQEKDGQHQLALEELRRQHGAELQQAKLEQAPLQERESHDRKALEDLQAQHAELKKALQVKDGQHQLALEDLKKQHSAELQQAREQAPLQDSQAQHAELKKALQEKDGQHQLALEELKKQHSAELQQAQREQAPLQDLQAQHAELKKALQEKDGQHQLALEELKKQHSAELQQAREQAPLQDLQAQHAELKKALQEKDGQHQLALEELKKQHSAELQQAQREQAPLQERESHDRKALEDLQAQHAELKKALQVKDGQHQLALEDLKKQHSAELQQAREQAPLQEGESHDRKALEDLQAQHAELKKALQEKDGQHQLALEETKETT</sequence>
<evidence type="ECO:0000256" key="4">
    <source>
        <dbReference type="ARBA" id="ARBA00022692"/>
    </source>
</evidence>
<evidence type="ECO:0000256" key="11">
    <source>
        <dbReference type="SAM" id="MobiDB-lite"/>
    </source>
</evidence>
<evidence type="ECO:0000256" key="10">
    <source>
        <dbReference type="SAM" id="Coils"/>
    </source>
</evidence>
<feature type="compositionally biased region" description="Basic and acidic residues" evidence="11">
    <location>
        <begin position="1367"/>
        <end position="1376"/>
    </location>
</feature>
<dbReference type="PANTHER" id="PTHR45615:SF40">
    <property type="entry name" value="MYOSIN HEAVY CHAIN, NON-MUSCLE"/>
    <property type="match status" value="1"/>
</dbReference>
<keyword evidence="5" id="KW-0375">Hydrogen ion transport</keyword>
<protein>
    <submittedName>
        <fullName evidence="13">Chloroplastic (ATP synthase F(0) sector subunit b) (ATPase subunit I)</fullName>
    </submittedName>
</protein>